<dbReference type="InterPro" id="IPR039422">
    <property type="entry name" value="MarR/SlyA-like"/>
</dbReference>
<evidence type="ECO:0000313" key="2">
    <source>
        <dbReference type="EMBL" id="MFC3985235.1"/>
    </source>
</evidence>
<dbReference type="PANTHER" id="PTHR33164">
    <property type="entry name" value="TRANSCRIPTIONAL REGULATOR, MARR FAMILY"/>
    <property type="match status" value="1"/>
</dbReference>
<proteinExistence type="predicted"/>
<evidence type="ECO:0000259" key="1">
    <source>
        <dbReference type="PROSITE" id="PS50995"/>
    </source>
</evidence>
<reference evidence="3" key="1">
    <citation type="journal article" date="2019" name="Int. J. Syst. Evol. Microbiol.">
        <title>The Global Catalogue of Microorganisms (GCM) 10K type strain sequencing project: providing services to taxonomists for standard genome sequencing and annotation.</title>
        <authorList>
            <consortium name="The Broad Institute Genomics Platform"/>
            <consortium name="The Broad Institute Genome Sequencing Center for Infectious Disease"/>
            <person name="Wu L."/>
            <person name="Ma J."/>
        </authorList>
    </citation>
    <scope>NUCLEOTIDE SEQUENCE [LARGE SCALE GENOMIC DNA]</scope>
    <source>
        <strain evidence="3">TBRC 7912</strain>
    </source>
</reference>
<dbReference type="PROSITE" id="PS50995">
    <property type="entry name" value="HTH_MARR_2"/>
    <property type="match status" value="1"/>
</dbReference>
<protein>
    <submittedName>
        <fullName evidence="2">MarR family winged helix-turn-helix transcriptional regulator</fullName>
    </submittedName>
</protein>
<feature type="domain" description="HTH marR-type" evidence="1">
    <location>
        <begin position="2"/>
        <end position="135"/>
    </location>
</feature>
<dbReference type="EMBL" id="JBHSBC010000044">
    <property type="protein sequence ID" value="MFC3985235.1"/>
    <property type="molecule type" value="Genomic_DNA"/>
</dbReference>
<name>A0ABV8FC24_9ACTN</name>
<dbReference type="PRINTS" id="PR00598">
    <property type="entry name" value="HTHMARR"/>
</dbReference>
<dbReference type="RefSeq" id="WP_352016453.1">
    <property type="nucleotide sequence ID" value="NZ_JBHSBC010000044.1"/>
</dbReference>
<organism evidence="2 3">
    <name type="scientific">Streptosporangium jomthongense</name>
    <dbReference type="NCBI Taxonomy" id="1193683"/>
    <lineage>
        <taxon>Bacteria</taxon>
        <taxon>Bacillati</taxon>
        <taxon>Actinomycetota</taxon>
        <taxon>Actinomycetes</taxon>
        <taxon>Streptosporangiales</taxon>
        <taxon>Streptosporangiaceae</taxon>
        <taxon>Streptosporangium</taxon>
    </lineage>
</organism>
<dbReference type="SUPFAM" id="SSF46785">
    <property type="entry name" value="Winged helix' DNA-binding domain"/>
    <property type="match status" value="1"/>
</dbReference>
<dbReference type="InterPro" id="IPR036390">
    <property type="entry name" value="WH_DNA-bd_sf"/>
</dbReference>
<sequence>METELAELLRGVGRRLRRGYGARFGPLGLTPGQVRALWVIAEAEPPLRMVQLADTLKIVPRSVTPVVDALEEMGLVRREVDPANRRSTLLTLTPEGRVRHEQVREARRQAAEELFSVLTPEQQEQLRELLSLVESRPA</sequence>
<comment type="caution">
    <text evidence="2">The sequence shown here is derived from an EMBL/GenBank/DDBJ whole genome shotgun (WGS) entry which is preliminary data.</text>
</comment>
<gene>
    <name evidence="2" type="ORF">ACFOYY_34255</name>
</gene>
<dbReference type="Pfam" id="PF01047">
    <property type="entry name" value="MarR"/>
    <property type="match status" value="1"/>
</dbReference>
<keyword evidence="3" id="KW-1185">Reference proteome</keyword>
<dbReference type="InterPro" id="IPR036388">
    <property type="entry name" value="WH-like_DNA-bd_sf"/>
</dbReference>
<dbReference type="InterPro" id="IPR000835">
    <property type="entry name" value="HTH_MarR-typ"/>
</dbReference>
<dbReference type="SMART" id="SM00347">
    <property type="entry name" value="HTH_MARR"/>
    <property type="match status" value="1"/>
</dbReference>
<dbReference type="Gene3D" id="1.10.10.10">
    <property type="entry name" value="Winged helix-like DNA-binding domain superfamily/Winged helix DNA-binding domain"/>
    <property type="match status" value="1"/>
</dbReference>
<dbReference type="PANTHER" id="PTHR33164:SF103">
    <property type="entry name" value="REGULATORY PROTEIN MARR"/>
    <property type="match status" value="1"/>
</dbReference>
<accession>A0ABV8FC24</accession>
<evidence type="ECO:0000313" key="3">
    <source>
        <dbReference type="Proteomes" id="UP001595698"/>
    </source>
</evidence>
<dbReference type="Proteomes" id="UP001595698">
    <property type="component" value="Unassembled WGS sequence"/>
</dbReference>